<dbReference type="InterPro" id="IPR036953">
    <property type="entry name" value="GreA/GreB_C_sf"/>
</dbReference>
<dbReference type="AlphaFoldDB" id="A0A2H0WRP7"/>
<dbReference type="PANTHER" id="PTHR30437">
    <property type="entry name" value="TRANSCRIPTION ELONGATION FACTOR GREA"/>
    <property type="match status" value="1"/>
</dbReference>
<dbReference type="PROSITE" id="PS00830">
    <property type="entry name" value="GREAB_2"/>
    <property type="match status" value="1"/>
</dbReference>
<dbReference type="SUPFAM" id="SSF46557">
    <property type="entry name" value="GreA transcript cleavage protein, N-terminal domain"/>
    <property type="match status" value="1"/>
</dbReference>
<comment type="caution">
    <text evidence="2">The sequence shown here is derived from an EMBL/GenBank/DDBJ whole genome shotgun (WGS) entry which is preliminary data.</text>
</comment>
<dbReference type="Gene3D" id="3.10.50.30">
    <property type="entry name" value="Transcription elongation factor, GreA/GreB, C-terminal domain"/>
    <property type="match status" value="1"/>
</dbReference>
<dbReference type="PIRSF" id="PIRSF006092">
    <property type="entry name" value="GreA_GreB"/>
    <property type="match status" value="1"/>
</dbReference>
<dbReference type="InterPro" id="IPR023459">
    <property type="entry name" value="Tscrpt_elong_fac_GreA/B_fam"/>
</dbReference>
<dbReference type="InterPro" id="IPR018151">
    <property type="entry name" value="TF_GreA/GreB_CS"/>
</dbReference>
<organism evidence="2 3">
    <name type="scientific">Candidatus Shapirobacteria bacterium CG09_land_8_20_14_0_10_38_17</name>
    <dbReference type="NCBI Taxonomy" id="1974884"/>
    <lineage>
        <taxon>Bacteria</taxon>
        <taxon>Candidatus Shapironibacteriota</taxon>
    </lineage>
</organism>
<dbReference type="SUPFAM" id="SSF54534">
    <property type="entry name" value="FKBP-like"/>
    <property type="match status" value="1"/>
</dbReference>
<sequence>MVSKTNLMTIATQERLQKEFKQVQTDLKEAGRRRGDAFGPNCDWHDNAAADFAVEEFKRIGVREEELKTRLQNVEIIKPQKETGEVALGNAVIVRMGDSDEDEVLTVLGSDDSGTKKGWISYESPVGGALIGMTKGEVKTLRLGHLREDVARAITITVKQILPGDF</sequence>
<gene>
    <name evidence="2" type="ORF">COT63_00670</name>
</gene>
<feature type="domain" description="Transcription elongation factor GreA/GreB C-terminal" evidence="1">
    <location>
        <begin position="83"/>
        <end position="143"/>
    </location>
</feature>
<evidence type="ECO:0000313" key="2">
    <source>
        <dbReference type="EMBL" id="PIS15307.1"/>
    </source>
</evidence>
<dbReference type="GO" id="GO:0032784">
    <property type="term" value="P:regulation of DNA-templated transcription elongation"/>
    <property type="evidence" value="ECO:0007669"/>
    <property type="project" value="InterPro"/>
</dbReference>
<accession>A0A2H0WRP7</accession>
<dbReference type="GO" id="GO:0070063">
    <property type="term" value="F:RNA polymerase binding"/>
    <property type="evidence" value="ECO:0007669"/>
    <property type="project" value="InterPro"/>
</dbReference>
<name>A0A2H0WRP7_9BACT</name>
<dbReference type="GO" id="GO:0006354">
    <property type="term" value="P:DNA-templated transcription elongation"/>
    <property type="evidence" value="ECO:0007669"/>
    <property type="project" value="TreeGrafter"/>
</dbReference>
<dbReference type="PANTHER" id="PTHR30437:SF4">
    <property type="entry name" value="TRANSCRIPTION ELONGATION FACTOR GREA"/>
    <property type="match status" value="1"/>
</dbReference>
<proteinExistence type="predicted"/>
<dbReference type="InterPro" id="IPR036805">
    <property type="entry name" value="Tscrpt_elong_fac_GreA/B_N_sf"/>
</dbReference>
<dbReference type="Proteomes" id="UP000231282">
    <property type="component" value="Unassembled WGS sequence"/>
</dbReference>
<dbReference type="GO" id="GO:0003677">
    <property type="term" value="F:DNA binding"/>
    <property type="evidence" value="ECO:0007669"/>
    <property type="project" value="InterPro"/>
</dbReference>
<protein>
    <recommendedName>
        <fullName evidence="1">Transcription elongation factor GreA/GreB C-terminal domain-containing protein</fullName>
    </recommendedName>
</protein>
<dbReference type="InterPro" id="IPR001437">
    <property type="entry name" value="Tscrpt_elong_fac_GreA/B_C"/>
</dbReference>
<dbReference type="Pfam" id="PF01272">
    <property type="entry name" value="GreA_GreB"/>
    <property type="match status" value="1"/>
</dbReference>
<reference evidence="3" key="1">
    <citation type="submission" date="2017-09" db="EMBL/GenBank/DDBJ databases">
        <title>Depth-based differentiation of microbial function through sediment-hosted aquifers and enrichment of novel symbionts in the deep terrestrial subsurface.</title>
        <authorList>
            <person name="Probst A.J."/>
            <person name="Ladd B."/>
            <person name="Jarett J.K."/>
            <person name="Geller-Mcgrath D.E."/>
            <person name="Sieber C.M.K."/>
            <person name="Emerson J.B."/>
            <person name="Anantharaman K."/>
            <person name="Thomas B.C."/>
            <person name="Malmstrom R."/>
            <person name="Stieglmeier M."/>
            <person name="Klingl A."/>
            <person name="Woyke T."/>
            <person name="Ryan C.M."/>
            <person name="Banfield J.F."/>
        </authorList>
    </citation>
    <scope>NUCLEOTIDE SEQUENCE [LARGE SCALE GENOMIC DNA]</scope>
</reference>
<dbReference type="Gene3D" id="1.10.287.180">
    <property type="entry name" value="Transcription elongation factor, GreA/GreB, N-terminal domain"/>
    <property type="match status" value="1"/>
</dbReference>
<evidence type="ECO:0000259" key="1">
    <source>
        <dbReference type="Pfam" id="PF01272"/>
    </source>
</evidence>
<evidence type="ECO:0000313" key="3">
    <source>
        <dbReference type="Proteomes" id="UP000231282"/>
    </source>
</evidence>
<dbReference type="EMBL" id="PEZH01000011">
    <property type="protein sequence ID" value="PIS15307.1"/>
    <property type="molecule type" value="Genomic_DNA"/>
</dbReference>